<sequence length="333" mass="37588">MTSPSNLETDSSSYASVLAGVKRMREMFESDQVSDGNSASILKRDVDVDESTAKGSNDDKNNDYGSIKEVEITDKVTDQSPKGNTNTNTDVASRGGANSYRNPPPMSTTYTRIQVSPSQKGNPLLVDSHLKTTAWEYNSTIVSDYVINPKLQFLFLSLKYHKLHPEYLWQRIKKLNKGSTNSSILSADDSLRILLVVVDVDSHQEIIRNLSNFCVRQDLSMVLAWTFEEAGNYIYHAKKQELSATRQTTSIKRAREEDYESRIRDTLVSIRAINKTDSVNLLGNFKSFENIVQESVKVGGDLGKVHGFGNRKIDNMRQVFSEPFIYNREYVTK</sequence>
<accession>A0A9P0W1T5</accession>
<dbReference type="InterPro" id="IPR011335">
    <property type="entry name" value="Restrct_endonuc-II-like"/>
</dbReference>
<dbReference type="InterPro" id="IPR010994">
    <property type="entry name" value="RuvA_2-like"/>
</dbReference>
<reference evidence="9" key="1">
    <citation type="submission" date="2022-03" db="EMBL/GenBank/DDBJ databases">
        <authorList>
            <person name="Legras J.-L."/>
            <person name="Devillers H."/>
            <person name="Grondin C."/>
        </authorList>
    </citation>
    <scope>NUCLEOTIDE SEQUENCE</scope>
    <source>
        <strain evidence="9">CLIB 1423</strain>
    </source>
</reference>
<feature type="region of interest" description="Disordered" evidence="7">
    <location>
        <begin position="29"/>
        <end position="109"/>
    </location>
</feature>
<dbReference type="Gene3D" id="1.10.150.20">
    <property type="entry name" value="5' to 3' exonuclease, C-terminal subdomain"/>
    <property type="match status" value="1"/>
</dbReference>
<dbReference type="Gene3D" id="3.40.50.10130">
    <property type="match status" value="1"/>
</dbReference>
<organism evidence="9 10">
    <name type="scientific">[Candida] railenensis</name>
    <dbReference type="NCBI Taxonomy" id="45579"/>
    <lineage>
        <taxon>Eukaryota</taxon>
        <taxon>Fungi</taxon>
        <taxon>Dikarya</taxon>
        <taxon>Ascomycota</taxon>
        <taxon>Saccharomycotina</taxon>
        <taxon>Pichiomycetes</taxon>
        <taxon>Debaryomycetaceae</taxon>
        <taxon>Kurtzmaniella</taxon>
    </lineage>
</organism>
<dbReference type="PANTHER" id="PTHR12749">
    <property type="entry name" value="EXCISION REPAIR CROSS-COMPLEMENTING 1 ERCC1"/>
    <property type="match status" value="1"/>
</dbReference>
<dbReference type="Pfam" id="PF03834">
    <property type="entry name" value="Rad10"/>
    <property type="match status" value="1"/>
</dbReference>
<dbReference type="GO" id="GO:0070522">
    <property type="term" value="C:ERCC4-ERCC1 complex"/>
    <property type="evidence" value="ECO:0007669"/>
    <property type="project" value="TreeGrafter"/>
</dbReference>
<dbReference type="GO" id="GO:0006312">
    <property type="term" value="P:mitotic recombination"/>
    <property type="evidence" value="ECO:0007669"/>
    <property type="project" value="TreeGrafter"/>
</dbReference>
<evidence type="ECO:0000256" key="3">
    <source>
        <dbReference type="ARBA" id="ARBA00022763"/>
    </source>
</evidence>
<evidence type="ECO:0000256" key="1">
    <source>
        <dbReference type="ARBA" id="ARBA00004123"/>
    </source>
</evidence>
<protein>
    <recommendedName>
        <fullName evidence="8">ERCC1-like central domain-containing protein</fullName>
    </recommendedName>
</protein>
<feature type="compositionally biased region" description="Polar residues" evidence="7">
    <location>
        <begin position="78"/>
        <end position="91"/>
    </location>
</feature>
<name>A0A9P0W1T5_9ASCO</name>
<dbReference type="AlphaFoldDB" id="A0A9P0W1T5"/>
<keyword evidence="4" id="KW-0238">DNA-binding</keyword>
<keyword evidence="3" id="KW-0227">DNA damage</keyword>
<dbReference type="SUPFAM" id="SSF52980">
    <property type="entry name" value="Restriction endonuclease-like"/>
    <property type="match status" value="1"/>
</dbReference>
<dbReference type="GO" id="GO:0070914">
    <property type="term" value="P:UV-damage excision repair"/>
    <property type="evidence" value="ECO:0007669"/>
    <property type="project" value="TreeGrafter"/>
</dbReference>
<feature type="compositionally biased region" description="Basic and acidic residues" evidence="7">
    <location>
        <begin position="56"/>
        <end position="77"/>
    </location>
</feature>
<evidence type="ECO:0000313" key="9">
    <source>
        <dbReference type="EMBL" id="CAH2355938.1"/>
    </source>
</evidence>
<dbReference type="EMBL" id="CAKXYY010000039">
    <property type="protein sequence ID" value="CAH2355938.1"/>
    <property type="molecule type" value="Genomic_DNA"/>
</dbReference>
<feature type="domain" description="ERCC1-like central" evidence="8">
    <location>
        <begin position="113"/>
        <end position="237"/>
    </location>
</feature>
<evidence type="ECO:0000256" key="7">
    <source>
        <dbReference type="SAM" id="MobiDB-lite"/>
    </source>
</evidence>
<comment type="subcellular location">
    <subcellularLocation>
        <location evidence="1">Nucleus</location>
    </subcellularLocation>
</comment>
<evidence type="ECO:0000313" key="10">
    <source>
        <dbReference type="Proteomes" id="UP000837801"/>
    </source>
</evidence>
<dbReference type="InterPro" id="IPR047260">
    <property type="entry name" value="ERCC1-like_central_dom"/>
</dbReference>
<evidence type="ECO:0000259" key="8">
    <source>
        <dbReference type="Pfam" id="PF03834"/>
    </source>
</evidence>
<comment type="caution">
    <text evidence="9">The sequence shown here is derived from an EMBL/GenBank/DDBJ whole genome shotgun (WGS) entry which is preliminary data.</text>
</comment>
<evidence type="ECO:0000256" key="6">
    <source>
        <dbReference type="ARBA" id="ARBA00023242"/>
    </source>
</evidence>
<evidence type="ECO:0000256" key="5">
    <source>
        <dbReference type="ARBA" id="ARBA00023204"/>
    </source>
</evidence>
<comment type="similarity">
    <text evidence="2">Belongs to the ERCC1/RAD10/SWI10 family.</text>
</comment>
<evidence type="ECO:0000256" key="4">
    <source>
        <dbReference type="ARBA" id="ARBA00023125"/>
    </source>
</evidence>
<keyword evidence="10" id="KW-1185">Reference proteome</keyword>
<dbReference type="GO" id="GO:0000110">
    <property type="term" value="C:nucleotide-excision repair factor 1 complex"/>
    <property type="evidence" value="ECO:0007669"/>
    <property type="project" value="TreeGrafter"/>
</dbReference>
<gene>
    <name evidence="9" type="ORF">CLIB1423_39S00364</name>
</gene>
<dbReference type="Proteomes" id="UP000837801">
    <property type="component" value="Unassembled WGS sequence"/>
</dbReference>
<dbReference type="PANTHER" id="PTHR12749:SF0">
    <property type="entry name" value="DNA EXCISION REPAIR PROTEIN ERCC-1"/>
    <property type="match status" value="1"/>
</dbReference>
<dbReference type="InterPro" id="IPR004579">
    <property type="entry name" value="ERCC1/RAD10/SWI10"/>
</dbReference>
<dbReference type="GO" id="GO:0003684">
    <property type="term" value="F:damaged DNA binding"/>
    <property type="evidence" value="ECO:0007669"/>
    <property type="project" value="InterPro"/>
</dbReference>
<dbReference type="GO" id="GO:0003697">
    <property type="term" value="F:single-stranded DNA binding"/>
    <property type="evidence" value="ECO:0007669"/>
    <property type="project" value="TreeGrafter"/>
</dbReference>
<dbReference type="SUPFAM" id="SSF47781">
    <property type="entry name" value="RuvA domain 2-like"/>
    <property type="match status" value="1"/>
</dbReference>
<evidence type="ECO:0000256" key="2">
    <source>
        <dbReference type="ARBA" id="ARBA00008283"/>
    </source>
</evidence>
<dbReference type="OrthoDB" id="10262814at2759"/>
<dbReference type="NCBIfam" id="TIGR00597">
    <property type="entry name" value="rad10"/>
    <property type="match status" value="1"/>
</dbReference>
<dbReference type="CDD" id="cd22325">
    <property type="entry name" value="ERCC1_C-like"/>
    <property type="match status" value="1"/>
</dbReference>
<keyword evidence="5" id="KW-0234">DNA repair</keyword>
<dbReference type="GO" id="GO:0006302">
    <property type="term" value="P:double-strand break repair"/>
    <property type="evidence" value="ECO:0007669"/>
    <property type="project" value="UniProtKB-ARBA"/>
</dbReference>
<keyword evidence="6" id="KW-0539">Nucleus</keyword>
<feature type="compositionally biased region" description="Polar residues" evidence="7">
    <location>
        <begin position="31"/>
        <end position="40"/>
    </location>
</feature>
<dbReference type="FunFam" id="3.40.50.10130:FF:000001">
    <property type="entry name" value="DNA excision repair protein ERCC-1"/>
    <property type="match status" value="1"/>
</dbReference>
<proteinExistence type="inferred from homology"/>